<name>A0AB38F7W1_RHOWR</name>
<sequence>MEGGGVEEQRVGGVGGAEFEDEVVVADGLDEVDVAVDPGVGAGEAG</sequence>
<dbReference type="Proteomes" id="UP000251211">
    <property type="component" value="Unassembled WGS sequence"/>
</dbReference>
<gene>
    <name evidence="1" type="ORF">NCTC13229_01168</name>
</gene>
<dbReference type="AlphaFoldDB" id="A0AB38F7W1"/>
<dbReference type="EMBL" id="UAUI01000001">
    <property type="protein sequence ID" value="SPZ36202.1"/>
    <property type="molecule type" value="Genomic_DNA"/>
</dbReference>
<evidence type="ECO:0000313" key="1">
    <source>
        <dbReference type="EMBL" id="SPZ36202.1"/>
    </source>
</evidence>
<comment type="caution">
    <text evidence="1">The sequence shown here is derived from an EMBL/GenBank/DDBJ whole genome shotgun (WGS) entry which is preliminary data.</text>
</comment>
<accession>A0AB38F7W1</accession>
<reference evidence="1 2" key="1">
    <citation type="submission" date="2018-06" db="EMBL/GenBank/DDBJ databases">
        <authorList>
            <consortium name="Pathogen Informatics"/>
            <person name="Doyle S."/>
        </authorList>
    </citation>
    <scope>NUCLEOTIDE SEQUENCE [LARGE SCALE GENOMIC DNA]</scope>
    <source>
        <strain evidence="1 2">NCTC13229</strain>
    </source>
</reference>
<protein>
    <submittedName>
        <fullName evidence="1">Uncharacterized protein</fullName>
    </submittedName>
</protein>
<proteinExistence type="predicted"/>
<organism evidence="1 2">
    <name type="scientific">Rhodococcus wratislaviensis</name>
    <name type="common">Tsukamurella wratislaviensis</name>
    <dbReference type="NCBI Taxonomy" id="44752"/>
    <lineage>
        <taxon>Bacteria</taxon>
        <taxon>Bacillati</taxon>
        <taxon>Actinomycetota</taxon>
        <taxon>Actinomycetes</taxon>
        <taxon>Mycobacteriales</taxon>
        <taxon>Nocardiaceae</taxon>
        <taxon>Rhodococcus</taxon>
    </lineage>
</organism>
<evidence type="ECO:0000313" key="2">
    <source>
        <dbReference type="Proteomes" id="UP000251211"/>
    </source>
</evidence>